<dbReference type="PROSITE" id="PS50011">
    <property type="entry name" value="PROTEIN_KINASE_DOM"/>
    <property type="match status" value="1"/>
</dbReference>
<dbReference type="Proteomes" id="UP000566819">
    <property type="component" value="Unassembled WGS sequence"/>
</dbReference>
<accession>A0A8H4W0F3</accession>
<dbReference type="PANTHER" id="PTHR23257:SF963">
    <property type="entry name" value="AT08303P"/>
    <property type="match status" value="1"/>
</dbReference>
<evidence type="ECO:0000313" key="2">
    <source>
        <dbReference type="EMBL" id="KAF4629037.1"/>
    </source>
</evidence>
<dbReference type="PANTHER" id="PTHR23257">
    <property type="entry name" value="SERINE-THREONINE PROTEIN KINASE"/>
    <property type="match status" value="1"/>
</dbReference>
<gene>
    <name evidence="2" type="ORF">G7Y89_g9110</name>
</gene>
<dbReference type="InterPro" id="IPR011009">
    <property type="entry name" value="Kinase-like_dom_sf"/>
</dbReference>
<dbReference type="OrthoDB" id="4062651at2759"/>
<dbReference type="Pfam" id="PF00069">
    <property type="entry name" value="Pkinase"/>
    <property type="match status" value="1"/>
</dbReference>
<proteinExistence type="predicted"/>
<dbReference type="AlphaFoldDB" id="A0A8H4W0F3"/>
<organism evidence="2 3">
    <name type="scientific">Cudoniella acicularis</name>
    <dbReference type="NCBI Taxonomy" id="354080"/>
    <lineage>
        <taxon>Eukaryota</taxon>
        <taxon>Fungi</taxon>
        <taxon>Dikarya</taxon>
        <taxon>Ascomycota</taxon>
        <taxon>Pezizomycotina</taxon>
        <taxon>Leotiomycetes</taxon>
        <taxon>Helotiales</taxon>
        <taxon>Tricladiaceae</taxon>
        <taxon>Cudoniella</taxon>
    </lineage>
</organism>
<dbReference type="InterPro" id="IPR000719">
    <property type="entry name" value="Prot_kinase_dom"/>
</dbReference>
<dbReference type="InterPro" id="IPR036537">
    <property type="entry name" value="Adaptor_Cbl_N_dom_sf"/>
</dbReference>
<dbReference type="Gene3D" id="1.20.930.20">
    <property type="entry name" value="Adaptor protein Cbl, N-terminal domain"/>
    <property type="match status" value="1"/>
</dbReference>
<dbReference type="GO" id="GO:0004672">
    <property type="term" value="F:protein kinase activity"/>
    <property type="evidence" value="ECO:0007669"/>
    <property type="project" value="InterPro"/>
</dbReference>
<protein>
    <recommendedName>
        <fullName evidence="1">Protein kinase domain-containing protein</fullName>
    </recommendedName>
</protein>
<dbReference type="GO" id="GO:0005737">
    <property type="term" value="C:cytoplasm"/>
    <property type="evidence" value="ECO:0007669"/>
    <property type="project" value="TreeGrafter"/>
</dbReference>
<keyword evidence="3" id="KW-1185">Reference proteome</keyword>
<sequence length="602" mass="67736">MDTLNAEAAVLDNVASLLGLLGYIVSKVKEVRKFRKECESLTNTCIELSLTFLENKKDLEDVRSKVEFGRCLQDVYLLVTECQEWGVVHVTWEVAVRHKFSRLKAKLDEIEKTFGVELLMKLKGSSSENAKALRSLATQMSQVQLSQNAGSDDRKILLEGIQRLQIDVRDSRREIMSLRPMEQPSLDIILLPDSRVKVTELSTESKPLHGLFENSSISFEEIVASSKISAGLPRIVKLYRDMSDVAQIQRLYGIVRDKGILYAIMEDMSEHLSLESAILQGTLSGLQRIQKIRIAYETAATVSALHESGILIKVISDNTAHLERHPDGRIRPKLAQLGHARRIWEVSTRDPQDARFDAPETQAAGSRSKMSDVWSLGVFILESFTEKFPFNTKADIGDEDEQKRIHELLQGGAKPFDLTVNSETPAEVIIAMRCLAANPFMRPTASWISEQLFELVIREAAQKEVSVRTILQQEGPEETIGLDDLAKRITDLASKKKEERVANRTRFEQSQLEALVAAAEGANPTYAFVLGLAYIRDLVQLGSEEDSLETQATHQAQLARRAIPYLEKAQQNGHVGAMKELARAHKVLYEYYYALFKQEPEE</sequence>
<dbReference type="InterPro" id="IPR050167">
    <property type="entry name" value="Ser_Thr_protein_kinase"/>
</dbReference>
<dbReference type="SUPFAM" id="SSF56112">
    <property type="entry name" value="Protein kinase-like (PK-like)"/>
    <property type="match status" value="1"/>
</dbReference>
<feature type="domain" description="Protein kinase" evidence="1">
    <location>
        <begin position="143"/>
        <end position="454"/>
    </location>
</feature>
<dbReference type="GO" id="GO:0007166">
    <property type="term" value="P:cell surface receptor signaling pathway"/>
    <property type="evidence" value="ECO:0007669"/>
    <property type="project" value="InterPro"/>
</dbReference>
<dbReference type="SMART" id="SM00220">
    <property type="entry name" value="S_TKc"/>
    <property type="match status" value="1"/>
</dbReference>
<evidence type="ECO:0000313" key="3">
    <source>
        <dbReference type="Proteomes" id="UP000566819"/>
    </source>
</evidence>
<comment type="caution">
    <text evidence="2">The sequence shown here is derived from an EMBL/GenBank/DDBJ whole genome shotgun (WGS) entry which is preliminary data.</text>
</comment>
<dbReference type="EMBL" id="JAAMPI010000728">
    <property type="protein sequence ID" value="KAF4629037.1"/>
    <property type="molecule type" value="Genomic_DNA"/>
</dbReference>
<dbReference type="GO" id="GO:0005524">
    <property type="term" value="F:ATP binding"/>
    <property type="evidence" value="ECO:0007669"/>
    <property type="project" value="InterPro"/>
</dbReference>
<dbReference type="Gene3D" id="1.10.510.10">
    <property type="entry name" value="Transferase(Phosphotransferase) domain 1"/>
    <property type="match status" value="1"/>
</dbReference>
<reference evidence="2 3" key="1">
    <citation type="submission" date="2020-03" db="EMBL/GenBank/DDBJ databases">
        <title>Draft Genome Sequence of Cudoniella acicularis.</title>
        <authorList>
            <person name="Buettner E."/>
            <person name="Kellner H."/>
        </authorList>
    </citation>
    <scope>NUCLEOTIDE SEQUENCE [LARGE SCALE GENOMIC DNA]</scope>
    <source>
        <strain evidence="2 3">DSM 108380</strain>
    </source>
</reference>
<name>A0A8H4W0F3_9HELO</name>
<evidence type="ECO:0000259" key="1">
    <source>
        <dbReference type="PROSITE" id="PS50011"/>
    </source>
</evidence>